<reference evidence="1 2" key="1">
    <citation type="journal article" date="2019" name="Environ. Microbiol.">
        <title>At the nexus of three kingdoms: the genome of the mycorrhizal fungus Gigaspora margarita provides insights into plant, endobacterial and fungal interactions.</title>
        <authorList>
            <person name="Venice F."/>
            <person name="Ghignone S."/>
            <person name="Salvioli di Fossalunga A."/>
            <person name="Amselem J."/>
            <person name="Novero M."/>
            <person name="Xianan X."/>
            <person name="Sedzielewska Toro K."/>
            <person name="Morin E."/>
            <person name="Lipzen A."/>
            <person name="Grigoriev I.V."/>
            <person name="Henrissat B."/>
            <person name="Martin F.M."/>
            <person name="Bonfante P."/>
        </authorList>
    </citation>
    <scope>NUCLEOTIDE SEQUENCE [LARGE SCALE GENOMIC DNA]</scope>
    <source>
        <strain evidence="1 2">BEG34</strain>
    </source>
</reference>
<organism evidence="1 2">
    <name type="scientific">Gigaspora margarita</name>
    <dbReference type="NCBI Taxonomy" id="4874"/>
    <lineage>
        <taxon>Eukaryota</taxon>
        <taxon>Fungi</taxon>
        <taxon>Fungi incertae sedis</taxon>
        <taxon>Mucoromycota</taxon>
        <taxon>Glomeromycotina</taxon>
        <taxon>Glomeromycetes</taxon>
        <taxon>Diversisporales</taxon>
        <taxon>Gigasporaceae</taxon>
        <taxon>Gigaspora</taxon>
    </lineage>
</organism>
<dbReference type="AlphaFoldDB" id="A0A8H3X4T8"/>
<gene>
    <name evidence="1" type="ORF">F8M41_007540</name>
</gene>
<evidence type="ECO:0000313" key="1">
    <source>
        <dbReference type="EMBL" id="KAF0416174.1"/>
    </source>
</evidence>
<keyword evidence="2" id="KW-1185">Reference proteome</keyword>
<comment type="caution">
    <text evidence="1">The sequence shown here is derived from an EMBL/GenBank/DDBJ whole genome shotgun (WGS) entry which is preliminary data.</text>
</comment>
<proteinExistence type="predicted"/>
<protein>
    <submittedName>
        <fullName evidence="1">Uncharacterized protein</fullName>
    </submittedName>
</protein>
<dbReference type="OrthoDB" id="2328499at2759"/>
<accession>A0A8H3X4T8</accession>
<name>A0A8H3X4T8_GIGMA</name>
<dbReference type="EMBL" id="WTPW01001761">
    <property type="protein sequence ID" value="KAF0416174.1"/>
    <property type="molecule type" value="Genomic_DNA"/>
</dbReference>
<sequence>MSFTKYGRSVTSANLCADYAAHKEFPKWVAELFRNKLHALFIRYRNLDDAKSNAIIKKFLKILVPEIGEQIFDDAASKFHSTFIDDDINALFANISADDVRKVWRQFLVNIDIAAIYSESNGSNDFEKSLLDVVHAGIWAINFYDPKNAQTLFFNLNNNLYTVNLNVLTLSSWNVATSIDLSRYTFHGNKGADL</sequence>
<dbReference type="Proteomes" id="UP000439903">
    <property type="component" value="Unassembled WGS sequence"/>
</dbReference>
<evidence type="ECO:0000313" key="2">
    <source>
        <dbReference type="Proteomes" id="UP000439903"/>
    </source>
</evidence>